<dbReference type="EMBL" id="KQ086647">
    <property type="protein sequence ID" value="KLO04204.1"/>
    <property type="molecule type" value="Genomic_DNA"/>
</dbReference>
<accession>A0A0H2QXV4</accession>
<evidence type="ECO:0000313" key="2">
    <source>
        <dbReference type="Proteomes" id="UP000053477"/>
    </source>
</evidence>
<organism evidence="1 2">
    <name type="scientific">Schizopora paradoxa</name>
    <dbReference type="NCBI Taxonomy" id="27342"/>
    <lineage>
        <taxon>Eukaryota</taxon>
        <taxon>Fungi</taxon>
        <taxon>Dikarya</taxon>
        <taxon>Basidiomycota</taxon>
        <taxon>Agaricomycotina</taxon>
        <taxon>Agaricomycetes</taxon>
        <taxon>Hymenochaetales</taxon>
        <taxon>Schizoporaceae</taxon>
        <taxon>Schizopora</taxon>
    </lineage>
</organism>
<reference evidence="1 2" key="1">
    <citation type="submission" date="2015-04" db="EMBL/GenBank/DDBJ databases">
        <title>Complete genome sequence of Schizopora paradoxa KUC8140, a cosmopolitan wood degrader in East Asia.</title>
        <authorList>
            <consortium name="DOE Joint Genome Institute"/>
            <person name="Min B."/>
            <person name="Park H."/>
            <person name="Jang Y."/>
            <person name="Kim J.-J."/>
            <person name="Kim K.H."/>
            <person name="Pangilinan J."/>
            <person name="Lipzen A."/>
            <person name="Riley R."/>
            <person name="Grigoriev I.V."/>
            <person name="Spatafora J.W."/>
            <person name="Choi I.-G."/>
        </authorList>
    </citation>
    <scope>NUCLEOTIDE SEQUENCE [LARGE SCALE GENOMIC DNA]</scope>
    <source>
        <strain evidence="1 2">KUC8140</strain>
    </source>
</reference>
<evidence type="ECO:0000313" key="1">
    <source>
        <dbReference type="EMBL" id="KLO04204.1"/>
    </source>
</evidence>
<sequence>MDVVVAPPELAPPPSIYTYIACSDSTSTMAGDTQTSTHARATTSLAWRPYVPTSFVNPTRSRLGWCIWRRTDEQRRCMLGGRSSDVDTSLHHRRRRPVRSNDELASVNVPTRRIALQAPSHSLLPRLDVGRLASVRPYIDITL</sequence>
<name>A0A0H2QXV4_9AGAM</name>
<dbReference type="AlphaFoldDB" id="A0A0H2QXV4"/>
<dbReference type="Proteomes" id="UP000053477">
    <property type="component" value="Unassembled WGS sequence"/>
</dbReference>
<proteinExistence type="predicted"/>
<dbReference type="InParanoid" id="A0A0H2QXV4"/>
<protein>
    <submittedName>
        <fullName evidence="1">Uncharacterized protein</fullName>
    </submittedName>
</protein>
<gene>
    <name evidence="1" type="ORF">SCHPADRAFT_758958</name>
</gene>
<keyword evidence="2" id="KW-1185">Reference proteome</keyword>